<keyword evidence="1" id="KW-0472">Membrane</keyword>
<reference evidence="3" key="1">
    <citation type="journal article" date="2012" name="Nat. Biotechnol.">
        <title>Reference genome sequence of the model plant Setaria.</title>
        <authorList>
            <person name="Bennetzen J.L."/>
            <person name="Schmutz J."/>
            <person name="Wang H."/>
            <person name="Percifield R."/>
            <person name="Hawkins J."/>
            <person name="Pontaroli A.C."/>
            <person name="Estep M."/>
            <person name="Feng L."/>
            <person name="Vaughn J.N."/>
            <person name="Grimwood J."/>
            <person name="Jenkins J."/>
            <person name="Barry K."/>
            <person name="Lindquist E."/>
            <person name="Hellsten U."/>
            <person name="Deshpande S."/>
            <person name="Wang X."/>
            <person name="Wu X."/>
            <person name="Mitros T."/>
            <person name="Triplett J."/>
            <person name="Yang X."/>
            <person name="Ye C.Y."/>
            <person name="Mauro-Herrera M."/>
            <person name="Wang L."/>
            <person name="Li P."/>
            <person name="Sharma M."/>
            <person name="Sharma R."/>
            <person name="Ronald P.C."/>
            <person name="Panaud O."/>
            <person name="Kellogg E.A."/>
            <person name="Brutnell T.P."/>
            <person name="Doust A.N."/>
            <person name="Tuskan G.A."/>
            <person name="Rokhsar D."/>
            <person name="Devos K.M."/>
        </authorList>
    </citation>
    <scope>NUCLEOTIDE SEQUENCE [LARGE SCALE GENOMIC DNA]</scope>
    <source>
        <strain evidence="3">cv. Yugu1</strain>
    </source>
</reference>
<proteinExistence type="predicted"/>
<name>K3ZZ30_SETIT</name>
<dbReference type="Gramene" id="KQL24615">
    <property type="protein sequence ID" value="KQL24615"/>
    <property type="gene ID" value="SETIT_031862mg"/>
</dbReference>
<evidence type="ECO:0000313" key="2">
    <source>
        <dbReference type="EnsemblPlants" id="KQL24615"/>
    </source>
</evidence>
<organism evidence="2 3">
    <name type="scientific">Setaria italica</name>
    <name type="common">Foxtail millet</name>
    <name type="synonym">Panicum italicum</name>
    <dbReference type="NCBI Taxonomy" id="4555"/>
    <lineage>
        <taxon>Eukaryota</taxon>
        <taxon>Viridiplantae</taxon>
        <taxon>Streptophyta</taxon>
        <taxon>Embryophyta</taxon>
        <taxon>Tracheophyta</taxon>
        <taxon>Spermatophyta</taxon>
        <taxon>Magnoliopsida</taxon>
        <taxon>Liliopsida</taxon>
        <taxon>Poales</taxon>
        <taxon>Poaceae</taxon>
        <taxon>PACMAD clade</taxon>
        <taxon>Panicoideae</taxon>
        <taxon>Panicodae</taxon>
        <taxon>Paniceae</taxon>
        <taxon>Cenchrinae</taxon>
        <taxon>Setaria</taxon>
    </lineage>
</organism>
<evidence type="ECO:0000256" key="1">
    <source>
        <dbReference type="SAM" id="Phobius"/>
    </source>
</evidence>
<dbReference type="HOGENOM" id="CLU_3320923_0_0_1"/>
<dbReference type="EnsemblPlants" id="KQL24615">
    <property type="protein sequence ID" value="KQL24615"/>
    <property type="gene ID" value="SETIT_031862mg"/>
</dbReference>
<dbReference type="EMBL" id="AGNK02001101">
    <property type="status" value="NOT_ANNOTATED_CDS"/>
    <property type="molecule type" value="Genomic_DNA"/>
</dbReference>
<accession>K3ZZ30</accession>
<feature type="transmembrane region" description="Helical" evidence="1">
    <location>
        <begin position="12"/>
        <end position="31"/>
    </location>
</feature>
<dbReference type="AlphaFoldDB" id="K3ZZ30"/>
<evidence type="ECO:0000313" key="3">
    <source>
        <dbReference type="Proteomes" id="UP000004995"/>
    </source>
</evidence>
<sequence>MASDMLLEHSGVYAWQVCILLFSGLSKRVWFLPCVVRQG</sequence>
<reference evidence="2" key="2">
    <citation type="submission" date="2018-08" db="UniProtKB">
        <authorList>
            <consortium name="EnsemblPlants"/>
        </authorList>
    </citation>
    <scope>IDENTIFICATION</scope>
    <source>
        <strain evidence="2">Yugu1</strain>
    </source>
</reference>
<keyword evidence="1" id="KW-1133">Transmembrane helix</keyword>
<keyword evidence="1" id="KW-0812">Transmembrane</keyword>
<protein>
    <submittedName>
        <fullName evidence="2">Uncharacterized protein</fullName>
    </submittedName>
</protein>
<dbReference type="InParanoid" id="K3ZZ30"/>
<keyword evidence="3" id="KW-1185">Reference proteome</keyword>
<dbReference type="Proteomes" id="UP000004995">
    <property type="component" value="Unassembled WGS sequence"/>
</dbReference>